<protein>
    <submittedName>
        <fullName evidence="2">Uncharacterized protein</fullName>
    </submittedName>
</protein>
<keyword evidence="1" id="KW-1133">Transmembrane helix</keyword>
<evidence type="ECO:0000313" key="3">
    <source>
        <dbReference type="Proteomes" id="UP000275078"/>
    </source>
</evidence>
<feature type="transmembrane region" description="Helical" evidence="1">
    <location>
        <begin position="81"/>
        <end position="101"/>
    </location>
</feature>
<dbReference type="EMBL" id="ML119687">
    <property type="protein sequence ID" value="RPA80495.1"/>
    <property type="molecule type" value="Genomic_DNA"/>
</dbReference>
<gene>
    <name evidence="2" type="ORF">BJ508DRAFT_127554</name>
</gene>
<keyword evidence="1" id="KW-0472">Membrane</keyword>
<sequence length="153" mass="17493">MSLFFCSMGSVYLSRLAVFFLRADTMYFCAFAFVLHFVSFTRRGNSLYNRGAAGRYRVVAMACVRGDCCIINLGFDIRSTGLALSLLVVAFVEDFGVWRLNRSYCTTAFVFERFFPCLLVLFCLVLSFLFLLLCFLFLFSLSTRASFFSKGRQ</sequence>
<keyword evidence="3" id="KW-1185">Reference proteome</keyword>
<feature type="transmembrane region" description="Helical" evidence="1">
    <location>
        <begin position="12"/>
        <end position="35"/>
    </location>
</feature>
<keyword evidence="1" id="KW-0812">Transmembrane</keyword>
<organism evidence="2 3">
    <name type="scientific">Ascobolus immersus RN42</name>
    <dbReference type="NCBI Taxonomy" id="1160509"/>
    <lineage>
        <taxon>Eukaryota</taxon>
        <taxon>Fungi</taxon>
        <taxon>Dikarya</taxon>
        <taxon>Ascomycota</taxon>
        <taxon>Pezizomycotina</taxon>
        <taxon>Pezizomycetes</taxon>
        <taxon>Pezizales</taxon>
        <taxon>Ascobolaceae</taxon>
        <taxon>Ascobolus</taxon>
    </lineage>
</organism>
<proteinExistence type="predicted"/>
<evidence type="ECO:0000256" key="1">
    <source>
        <dbReference type="SAM" id="Phobius"/>
    </source>
</evidence>
<dbReference type="Proteomes" id="UP000275078">
    <property type="component" value="Unassembled WGS sequence"/>
</dbReference>
<feature type="transmembrane region" description="Helical" evidence="1">
    <location>
        <begin position="113"/>
        <end position="139"/>
    </location>
</feature>
<reference evidence="2 3" key="1">
    <citation type="journal article" date="2018" name="Nat. Ecol. Evol.">
        <title>Pezizomycetes genomes reveal the molecular basis of ectomycorrhizal truffle lifestyle.</title>
        <authorList>
            <person name="Murat C."/>
            <person name="Payen T."/>
            <person name="Noel B."/>
            <person name="Kuo A."/>
            <person name="Morin E."/>
            <person name="Chen J."/>
            <person name="Kohler A."/>
            <person name="Krizsan K."/>
            <person name="Balestrini R."/>
            <person name="Da Silva C."/>
            <person name="Montanini B."/>
            <person name="Hainaut M."/>
            <person name="Levati E."/>
            <person name="Barry K.W."/>
            <person name="Belfiori B."/>
            <person name="Cichocki N."/>
            <person name="Clum A."/>
            <person name="Dockter R.B."/>
            <person name="Fauchery L."/>
            <person name="Guy J."/>
            <person name="Iotti M."/>
            <person name="Le Tacon F."/>
            <person name="Lindquist E.A."/>
            <person name="Lipzen A."/>
            <person name="Malagnac F."/>
            <person name="Mello A."/>
            <person name="Molinier V."/>
            <person name="Miyauchi S."/>
            <person name="Poulain J."/>
            <person name="Riccioni C."/>
            <person name="Rubini A."/>
            <person name="Sitrit Y."/>
            <person name="Splivallo R."/>
            <person name="Traeger S."/>
            <person name="Wang M."/>
            <person name="Zifcakova L."/>
            <person name="Wipf D."/>
            <person name="Zambonelli A."/>
            <person name="Paolocci F."/>
            <person name="Nowrousian M."/>
            <person name="Ottonello S."/>
            <person name="Baldrian P."/>
            <person name="Spatafora J.W."/>
            <person name="Henrissat B."/>
            <person name="Nagy L.G."/>
            <person name="Aury J.M."/>
            <person name="Wincker P."/>
            <person name="Grigoriev I.V."/>
            <person name="Bonfante P."/>
            <person name="Martin F.M."/>
        </authorList>
    </citation>
    <scope>NUCLEOTIDE SEQUENCE [LARGE SCALE GENOMIC DNA]</scope>
    <source>
        <strain evidence="2 3">RN42</strain>
    </source>
</reference>
<dbReference type="AlphaFoldDB" id="A0A3N4I301"/>
<name>A0A3N4I301_ASCIM</name>
<evidence type="ECO:0000313" key="2">
    <source>
        <dbReference type="EMBL" id="RPA80495.1"/>
    </source>
</evidence>
<accession>A0A3N4I301</accession>